<accession>A0ABW4BRL9</accession>
<dbReference type="RefSeq" id="WP_377769501.1">
    <property type="nucleotide sequence ID" value="NZ_JBHTOI010000022.1"/>
</dbReference>
<keyword evidence="2" id="KW-1185">Reference proteome</keyword>
<evidence type="ECO:0000313" key="2">
    <source>
        <dbReference type="Proteomes" id="UP001597251"/>
    </source>
</evidence>
<reference evidence="2" key="1">
    <citation type="journal article" date="2019" name="Int. J. Syst. Evol. Microbiol.">
        <title>The Global Catalogue of Microorganisms (GCM) 10K type strain sequencing project: providing services to taxonomists for standard genome sequencing and annotation.</title>
        <authorList>
            <consortium name="The Broad Institute Genomics Platform"/>
            <consortium name="The Broad Institute Genome Sequencing Center for Infectious Disease"/>
            <person name="Wu L."/>
            <person name="Ma J."/>
        </authorList>
    </citation>
    <scope>NUCLEOTIDE SEQUENCE [LARGE SCALE GENOMIC DNA]</scope>
    <source>
        <strain evidence="2">CCM 8936</strain>
    </source>
</reference>
<comment type="caution">
    <text evidence="1">The sequence shown here is derived from an EMBL/GenBank/DDBJ whole genome shotgun (WGS) entry which is preliminary data.</text>
</comment>
<dbReference type="Proteomes" id="UP001597251">
    <property type="component" value="Unassembled WGS sequence"/>
</dbReference>
<dbReference type="EMBL" id="JBHTOI010000022">
    <property type="protein sequence ID" value="MFD1417834.1"/>
    <property type="molecule type" value="Genomic_DNA"/>
</dbReference>
<proteinExistence type="predicted"/>
<evidence type="ECO:0000313" key="1">
    <source>
        <dbReference type="EMBL" id="MFD1417834.1"/>
    </source>
</evidence>
<gene>
    <name evidence="1" type="ORF">ACFQ42_03535</name>
</gene>
<organism evidence="1 2">
    <name type="scientific">Companilactobacillus keshanensis</name>
    <dbReference type="NCBI Taxonomy" id="2486003"/>
    <lineage>
        <taxon>Bacteria</taxon>
        <taxon>Bacillati</taxon>
        <taxon>Bacillota</taxon>
        <taxon>Bacilli</taxon>
        <taxon>Lactobacillales</taxon>
        <taxon>Lactobacillaceae</taxon>
        <taxon>Companilactobacillus</taxon>
    </lineage>
</organism>
<sequence length="96" mass="11065">MDYEDLTALKSALSGLYSTLDMSRECDKMAAEKIRDTYLRLNDTEFLKDNTIASLKSYLDQLSITEGLEFNKEASQYIQKIEYCVAELERSLGKIY</sequence>
<protein>
    <submittedName>
        <fullName evidence="1">Uncharacterized protein</fullName>
    </submittedName>
</protein>
<name>A0ABW4BRL9_9LACO</name>